<evidence type="ECO:0000256" key="2">
    <source>
        <dbReference type="ARBA" id="ARBA00005594"/>
    </source>
</evidence>
<name>A0A1F7L1V8_9BACT</name>
<dbReference type="EC" id="6.1.1.1" evidence="3"/>
<keyword evidence="4 11" id="KW-0436">Ligase</keyword>
<dbReference type="PANTHER" id="PTHR46264:SF4">
    <property type="entry name" value="TYROSINE--TRNA LIGASE, CYTOPLASMIC"/>
    <property type="match status" value="1"/>
</dbReference>
<evidence type="ECO:0000256" key="9">
    <source>
        <dbReference type="ARBA" id="ARBA00033323"/>
    </source>
</evidence>
<dbReference type="SUPFAM" id="SSF52374">
    <property type="entry name" value="Nucleotidylyl transferase"/>
    <property type="match status" value="1"/>
</dbReference>
<dbReference type="Pfam" id="PF00579">
    <property type="entry name" value="tRNA-synt_1b"/>
    <property type="match status" value="1"/>
</dbReference>
<dbReference type="InterPro" id="IPR023617">
    <property type="entry name" value="Tyr-tRNA-ligase_arc/euk-type"/>
</dbReference>
<comment type="similarity">
    <text evidence="2 11">Belongs to the class-I aminoacyl-tRNA synthetase family.</text>
</comment>
<evidence type="ECO:0000256" key="3">
    <source>
        <dbReference type="ARBA" id="ARBA00013160"/>
    </source>
</evidence>
<dbReference type="FunFam" id="3.40.50.620:FF:000085">
    <property type="entry name" value="Tyrosine--tRNA ligase 1 cytoplasmic"/>
    <property type="match status" value="1"/>
</dbReference>
<dbReference type="GO" id="GO:0005524">
    <property type="term" value="F:ATP binding"/>
    <property type="evidence" value="ECO:0007669"/>
    <property type="project" value="UniProtKB-KW"/>
</dbReference>
<reference evidence="12 13" key="1">
    <citation type="journal article" date="2016" name="Nat. Commun.">
        <title>Thousands of microbial genomes shed light on interconnected biogeochemical processes in an aquifer system.</title>
        <authorList>
            <person name="Anantharaman K."/>
            <person name="Brown C.T."/>
            <person name="Hug L.A."/>
            <person name="Sharon I."/>
            <person name="Castelle C.J."/>
            <person name="Probst A.J."/>
            <person name="Thomas B.C."/>
            <person name="Singh A."/>
            <person name="Wilkins M.J."/>
            <person name="Karaoz U."/>
            <person name="Brodie E.L."/>
            <person name="Williams K.H."/>
            <person name="Hubbard S.S."/>
            <person name="Banfield J.F."/>
        </authorList>
    </citation>
    <scope>NUCLEOTIDE SEQUENCE [LARGE SCALE GENOMIC DNA]</scope>
</reference>
<dbReference type="GO" id="GO:0005737">
    <property type="term" value="C:cytoplasm"/>
    <property type="evidence" value="ECO:0007669"/>
    <property type="project" value="TreeGrafter"/>
</dbReference>
<keyword evidence="7 11" id="KW-0648">Protein biosynthesis</keyword>
<evidence type="ECO:0000256" key="7">
    <source>
        <dbReference type="ARBA" id="ARBA00022917"/>
    </source>
</evidence>
<keyword evidence="8 11" id="KW-0030">Aminoacyl-tRNA synthetase</keyword>
<dbReference type="Proteomes" id="UP000177050">
    <property type="component" value="Unassembled WGS sequence"/>
</dbReference>
<evidence type="ECO:0000256" key="8">
    <source>
        <dbReference type="ARBA" id="ARBA00023146"/>
    </source>
</evidence>
<evidence type="ECO:0000256" key="1">
    <source>
        <dbReference type="ARBA" id="ARBA00002025"/>
    </source>
</evidence>
<gene>
    <name evidence="12" type="ORF">A3K52_04550</name>
</gene>
<evidence type="ECO:0000256" key="10">
    <source>
        <dbReference type="ARBA" id="ARBA00048248"/>
    </source>
</evidence>
<dbReference type="EMBL" id="MGBR01000001">
    <property type="protein sequence ID" value="OGK74014.1"/>
    <property type="molecule type" value="Genomic_DNA"/>
</dbReference>
<dbReference type="GO" id="GO:0004831">
    <property type="term" value="F:tyrosine-tRNA ligase activity"/>
    <property type="evidence" value="ECO:0007669"/>
    <property type="project" value="UniProtKB-EC"/>
</dbReference>
<dbReference type="PIRSF" id="PIRSF006588">
    <property type="entry name" value="TyrRS_arch_euk"/>
    <property type="match status" value="1"/>
</dbReference>
<keyword evidence="6 11" id="KW-0067">ATP-binding</keyword>
<evidence type="ECO:0000313" key="12">
    <source>
        <dbReference type="EMBL" id="OGK74014.1"/>
    </source>
</evidence>
<comment type="catalytic activity">
    <reaction evidence="10">
        <text>tRNA(Tyr) + L-tyrosine + ATP = L-tyrosyl-tRNA(Tyr) + AMP + diphosphate + H(+)</text>
        <dbReference type="Rhea" id="RHEA:10220"/>
        <dbReference type="Rhea" id="RHEA-COMP:9706"/>
        <dbReference type="Rhea" id="RHEA-COMP:9707"/>
        <dbReference type="ChEBI" id="CHEBI:15378"/>
        <dbReference type="ChEBI" id="CHEBI:30616"/>
        <dbReference type="ChEBI" id="CHEBI:33019"/>
        <dbReference type="ChEBI" id="CHEBI:58315"/>
        <dbReference type="ChEBI" id="CHEBI:78442"/>
        <dbReference type="ChEBI" id="CHEBI:78536"/>
        <dbReference type="ChEBI" id="CHEBI:456215"/>
        <dbReference type="EC" id="6.1.1.1"/>
    </reaction>
</comment>
<dbReference type="AlphaFoldDB" id="A0A1F7L1V8"/>
<protein>
    <recommendedName>
        <fullName evidence="3">tyrosine--tRNA ligase</fullName>
        <ecNumber evidence="3">6.1.1.1</ecNumber>
    </recommendedName>
    <alternativeName>
        <fullName evidence="9">Tyrosyl-tRNA synthetase</fullName>
    </alternativeName>
</protein>
<dbReference type="Gene3D" id="3.40.50.620">
    <property type="entry name" value="HUPs"/>
    <property type="match status" value="2"/>
</dbReference>
<dbReference type="GO" id="GO:0006437">
    <property type="term" value="P:tyrosyl-tRNA aminoacylation"/>
    <property type="evidence" value="ECO:0007669"/>
    <property type="project" value="TreeGrafter"/>
</dbReference>
<dbReference type="PANTHER" id="PTHR46264">
    <property type="entry name" value="TYROSINE-TRNA LIGASE"/>
    <property type="match status" value="1"/>
</dbReference>
<evidence type="ECO:0000256" key="5">
    <source>
        <dbReference type="ARBA" id="ARBA00022741"/>
    </source>
</evidence>
<keyword evidence="5 11" id="KW-0547">Nucleotide-binding</keyword>
<dbReference type="NCBIfam" id="NF006330">
    <property type="entry name" value="PRK08560.1"/>
    <property type="match status" value="1"/>
</dbReference>
<comment type="function">
    <text evidence="1">Catalyzes the attachment of tyrosine to tRNA(Tyr) in a two-step reaction: tyrosine is first activated by ATP to form Tyr-AMP and then transferred to the acceptor end of tRNA(Tyr).</text>
</comment>
<sequence length="375" mass="42733">METQDRLNLINQVGEEIISQDELKALLESKEELIAYDGFEPSGQIHIAQGLLRAINVNKMIRAGVKFKMWVADWHALTNNKMGGDLEKLKTTGKYFIEVWRASGMDLSKVEFLWASDMVKDSDYWQLVIRVGMTNKLARFIRTAEFMGRQDSAEQLTAAQIIYPCMQIADIFRLGARITQLGMDQRKVNMLAREIGPQLGYWKPVVVSHHMLMGLGKPPSASADRATRTVENKMSKSNPDNAIFMTDTTEDIKRKINKAYCLEGDIKENPVLEYCKYIIFESFDPTLLCRSEATLGVSRPEFVIERPAKFGGTVSFKTYAELETAFAAKQVHPMDLKIAVIKLLDQLLQPVRRHFEENKEAKELLQKVKSFQVTK</sequence>
<evidence type="ECO:0000256" key="4">
    <source>
        <dbReference type="ARBA" id="ARBA00022598"/>
    </source>
</evidence>
<dbReference type="InterPro" id="IPR002305">
    <property type="entry name" value="aa-tRNA-synth_Ic"/>
</dbReference>
<dbReference type="InterPro" id="IPR050489">
    <property type="entry name" value="Tyr-tRNA_synthase"/>
</dbReference>
<evidence type="ECO:0000256" key="11">
    <source>
        <dbReference type="RuleBase" id="RU363036"/>
    </source>
</evidence>
<organism evidence="12 13">
    <name type="scientific">Candidatus Roizmanbacteria bacterium RIFOXYD1_FULL_38_12</name>
    <dbReference type="NCBI Taxonomy" id="1802093"/>
    <lineage>
        <taxon>Bacteria</taxon>
        <taxon>Candidatus Roizmaniibacteriota</taxon>
    </lineage>
</organism>
<accession>A0A1F7L1V8</accession>
<dbReference type="InterPro" id="IPR014729">
    <property type="entry name" value="Rossmann-like_a/b/a_fold"/>
</dbReference>
<comment type="caution">
    <text evidence="12">The sequence shown here is derived from an EMBL/GenBank/DDBJ whole genome shotgun (WGS) entry which is preliminary data.</text>
</comment>
<evidence type="ECO:0000256" key="6">
    <source>
        <dbReference type="ARBA" id="ARBA00022840"/>
    </source>
</evidence>
<evidence type="ECO:0000313" key="13">
    <source>
        <dbReference type="Proteomes" id="UP000177050"/>
    </source>
</evidence>
<proteinExistence type="inferred from homology"/>